<evidence type="ECO:0000256" key="3">
    <source>
        <dbReference type="ARBA" id="ARBA00023163"/>
    </source>
</evidence>
<feature type="domain" description="HTH tetR-type" evidence="6">
    <location>
        <begin position="21"/>
        <end position="81"/>
    </location>
</feature>
<protein>
    <submittedName>
        <fullName evidence="7">TetR/AcrR family transcriptional regulator</fullName>
    </submittedName>
</protein>
<dbReference type="Proteomes" id="UP000324974">
    <property type="component" value="Chromosome"/>
</dbReference>
<sequence>MGAKDTPPRKPGRPRDPDLEARRRGEILDAAEKAFASTGFAETDVQVIADQLGLGKGTVYRYFPTKKDLFLATVDRGLADLTTEMETVITDEAIDPVEMIRHAFHTYLRFFARRPELTELFFQERVAFQGRETPRYFSSMCTHQSRDEEMVKHLIAAGRLRPVEVEHLLTVLGDLLFGTVLSNHLSGRTADPVAQADAIVDVLFHGILTDRERKTHSQRPKK</sequence>
<keyword evidence="3" id="KW-0804">Transcription</keyword>
<dbReference type="Pfam" id="PF00440">
    <property type="entry name" value="TetR_N"/>
    <property type="match status" value="1"/>
</dbReference>
<dbReference type="GO" id="GO:0003700">
    <property type="term" value="F:DNA-binding transcription factor activity"/>
    <property type="evidence" value="ECO:0007669"/>
    <property type="project" value="TreeGrafter"/>
</dbReference>
<dbReference type="SUPFAM" id="SSF48498">
    <property type="entry name" value="Tetracyclin repressor-like, C-terminal domain"/>
    <property type="match status" value="1"/>
</dbReference>
<evidence type="ECO:0000256" key="5">
    <source>
        <dbReference type="SAM" id="MobiDB-lite"/>
    </source>
</evidence>
<keyword evidence="2 4" id="KW-0238">DNA-binding</keyword>
<dbReference type="RefSeq" id="WP_149110840.1">
    <property type="nucleotide sequence ID" value="NZ_CP042425.1"/>
</dbReference>
<dbReference type="AlphaFoldDB" id="A0A5C1ADK0"/>
<dbReference type="Gene3D" id="1.10.357.10">
    <property type="entry name" value="Tetracycline Repressor, domain 2"/>
    <property type="match status" value="1"/>
</dbReference>
<keyword evidence="8" id="KW-1185">Reference proteome</keyword>
<dbReference type="InterPro" id="IPR050109">
    <property type="entry name" value="HTH-type_TetR-like_transc_reg"/>
</dbReference>
<dbReference type="PANTHER" id="PTHR30055">
    <property type="entry name" value="HTH-TYPE TRANSCRIPTIONAL REGULATOR RUTR"/>
    <property type="match status" value="1"/>
</dbReference>
<dbReference type="InterPro" id="IPR009057">
    <property type="entry name" value="Homeodomain-like_sf"/>
</dbReference>
<dbReference type="InterPro" id="IPR001647">
    <property type="entry name" value="HTH_TetR"/>
</dbReference>
<dbReference type="KEGG" id="lrs:PX52LOC_03015"/>
<name>A0A5C1ADK0_9BACT</name>
<dbReference type="EMBL" id="CP042425">
    <property type="protein sequence ID" value="QEL16076.1"/>
    <property type="molecule type" value="Genomic_DNA"/>
</dbReference>
<accession>A0A5C1ADK0</accession>
<evidence type="ECO:0000256" key="1">
    <source>
        <dbReference type="ARBA" id="ARBA00023015"/>
    </source>
</evidence>
<reference evidence="8" key="1">
    <citation type="submission" date="2019-08" db="EMBL/GenBank/DDBJ databases">
        <title>Limnoglobus roseus gen. nov., sp. nov., a novel freshwater planctomycete with a giant genome from the family Gemmataceae.</title>
        <authorList>
            <person name="Kulichevskaya I.S."/>
            <person name="Naumoff D.G."/>
            <person name="Miroshnikov K."/>
            <person name="Ivanova A."/>
            <person name="Philippov D.A."/>
            <person name="Hakobyan A."/>
            <person name="Rijpstra I.C."/>
            <person name="Sinninghe Damste J.S."/>
            <person name="Liesack W."/>
            <person name="Dedysh S.N."/>
        </authorList>
    </citation>
    <scope>NUCLEOTIDE SEQUENCE [LARGE SCALE GENOMIC DNA]</scope>
    <source>
        <strain evidence="8">PX52</strain>
    </source>
</reference>
<dbReference type="InterPro" id="IPR036271">
    <property type="entry name" value="Tet_transcr_reg_TetR-rel_C_sf"/>
</dbReference>
<dbReference type="OrthoDB" id="268339at2"/>
<feature type="DNA-binding region" description="H-T-H motif" evidence="4">
    <location>
        <begin position="44"/>
        <end position="63"/>
    </location>
</feature>
<evidence type="ECO:0000256" key="2">
    <source>
        <dbReference type="ARBA" id="ARBA00023125"/>
    </source>
</evidence>
<dbReference type="PROSITE" id="PS50977">
    <property type="entry name" value="HTH_TETR_2"/>
    <property type="match status" value="1"/>
</dbReference>
<evidence type="ECO:0000313" key="7">
    <source>
        <dbReference type="EMBL" id="QEL16076.1"/>
    </source>
</evidence>
<dbReference type="PRINTS" id="PR00455">
    <property type="entry name" value="HTHTETR"/>
</dbReference>
<organism evidence="7 8">
    <name type="scientific">Limnoglobus roseus</name>
    <dbReference type="NCBI Taxonomy" id="2598579"/>
    <lineage>
        <taxon>Bacteria</taxon>
        <taxon>Pseudomonadati</taxon>
        <taxon>Planctomycetota</taxon>
        <taxon>Planctomycetia</taxon>
        <taxon>Gemmatales</taxon>
        <taxon>Gemmataceae</taxon>
        <taxon>Limnoglobus</taxon>
    </lineage>
</organism>
<dbReference type="GO" id="GO:0000976">
    <property type="term" value="F:transcription cis-regulatory region binding"/>
    <property type="evidence" value="ECO:0007669"/>
    <property type="project" value="TreeGrafter"/>
</dbReference>
<gene>
    <name evidence="7" type="ORF">PX52LOC_03015</name>
</gene>
<evidence type="ECO:0000259" key="6">
    <source>
        <dbReference type="PROSITE" id="PS50977"/>
    </source>
</evidence>
<evidence type="ECO:0000313" key="8">
    <source>
        <dbReference type="Proteomes" id="UP000324974"/>
    </source>
</evidence>
<dbReference type="SUPFAM" id="SSF46689">
    <property type="entry name" value="Homeodomain-like"/>
    <property type="match status" value="1"/>
</dbReference>
<dbReference type="Gene3D" id="1.10.10.60">
    <property type="entry name" value="Homeodomain-like"/>
    <property type="match status" value="1"/>
</dbReference>
<feature type="compositionally biased region" description="Basic and acidic residues" evidence="5">
    <location>
        <begin position="13"/>
        <end position="22"/>
    </location>
</feature>
<evidence type="ECO:0000256" key="4">
    <source>
        <dbReference type="PROSITE-ProRule" id="PRU00335"/>
    </source>
</evidence>
<proteinExistence type="predicted"/>
<dbReference type="PANTHER" id="PTHR30055:SF234">
    <property type="entry name" value="HTH-TYPE TRANSCRIPTIONAL REGULATOR BETI"/>
    <property type="match status" value="1"/>
</dbReference>
<keyword evidence="1" id="KW-0805">Transcription regulation</keyword>
<feature type="region of interest" description="Disordered" evidence="5">
    <location>
        <begin position="1"/>
        <end position="22"/>
    </location>
</feature>